<dbReference type="RefSeq" id="WP_042408483.1">
    <property type="nucleotide sequence ID" value="NZ_CBYN010000084.1"/>
</dbReference>
<protein>
    <submittedName>
        <fullName evidence="2">Uncharacterized protein</fullName>
    </submittedName>
</protein>
<reference evidence="2 3" key="1">
    <citation type="submission" date="2020-10" db="EMBL/GenBank/DDBJ databases">
        <title>Complete genome sequence of Corynebacterium jeddahense DSM 45997, type strain of Corynebacterium jeddahense.</title>
        <authorList>
            <person name="Busche T."/>
            <person name="Kalinowski J."/>
            <person name="Ruckert C."/>
        </authorList>
    </citation>
    <scope>NUCLEOTIDE SEQUENCE [LARGE SCALE GENOMIC DNA]</scope>
    <source>
        <strain evidence="2 3">DSM 45997</strain>
    </source>
</reference>
<feature type="region of interest" description="Disordered" evidence="1">
    <location>
        <begin position="148"/>
        <end position="264"/>
    </location>
</feature>
<dbReference type="Proteomes" id="UP001218071">
    <property type="component" value="Chromosome"/>
</dbReference>
<evidence type="ECO:0000256" key="1">
    <source>
        <dbReference type="SAM" id="MobiDB-lite"/>
    </source>
</evidence>
<feature type="compositionally biased region" description="Basic and acidic residues" evidence="1">
    <location>
        <begin position="240"/>
        <end position="264"/>
    </location>
</feature>
<name>A0ABY7UG05_9CORY</name>
<organism evidence="2 3">
    <name type="scientific">Corynebacterium jeddahense</name>
    <dbReference type="NCBI Taxonomy" id="1414719"/>
    <lineage>
        <taxon>Bacteria</taxon>
        <taxon>Bacillati</taxon>
        <taxon>Actinomycetota</taxon>
        <taxon>Actinomycetes</taxon>
        <taxon>Mycobacteriales</taxon>
        <taxon>Corynebacteriaceae</taxon>
        <taxon>Corynebacterium</taxon>
    </lineage>
</organism>
<keyword evidence="3" id="KW-1185">Reference proteome</keyword>
<evidence type="ECO:0000313" key="2">
    <source>
        <dbReference type="EMBL" id="WCZ37660.1"/>
    </source>
</evidence>
<dbReference type="EMBL" id="CP063194">
    <property type="protein sequence ID" value="WCZ37660.1"/>
    <property type="molecule type" value="Genomic_DNA"/>
</dbReference>
<proteinExistence type="predicted"/>
<accession>A0ABY7UG05</accession>
<evidence type="ECO:0000313" key="3">
    <source>
        <dbReference type="Proteomes" id="UP001218071"/>
    </source>
</evidence>
<gene>
    <name evidence="2" type="ORF">CJEDD_00105</name>
</gene>
<sequence>MKLNLKQIGLAATAASQAAKYLKSQGDKRERDIYQSLLDNLKDGGLDDIHDKLDIDELEELYGAARAHAGDITRDAHDRLDRRRAAFAAAAPSRKERQEFLESYAKPKKKKKKGAGNVIKLTLGTAALAGAGWAAWEFWLKDKLNSDEPVKTYRPAPTRTETDRAGNSTIVYSTRTEDARESGIEGSVFPVEPSRDDATSGTSRLITGTGAGAGSAAGSGSDDELRPLDDQLTTLDTLDDNQRKATESSRSVEDAADAGRHELK</sequence>
<feature type="compositionally biased region" description="Polar residues" evidence="1">
    <location>
        <begin position="165"/>
        <end position="174"/>
    </location>
</feature>